<proteinExistence type="predicted"/>
<name>A0A1G8NKC2_9RHOO</name>
<reference evidence="1 2" key="1">
    <citation type="submission" date="2016-10" db="EMBL/GenBank/DDBJ databases">
        <authorList>
            <person name="de Groot N.N."/>
        </authorList>
    </citation>
    <scope>NUCLEOTIDE SEQUENCE [LARGE SCALE GENOMIC DNA]</scope>
    <source>
        <strain evidence="1 2">DSM 5885</strain>
    </source>
</reference>
<dbReference type="STRING" id="83767.SAMN05660652_04062"/>
<gene>
    <name evidence="1" type="ORF">SAMN05660652_04062</name>
</gene>
<evidence type="ECO:0000313" key="1">
    <source>
        <dbReference type="EMBL" id="SDI80476.1"/>
    </source>
</evidence>
<accession>A0A1G8NKC2</accession>
<protein>
    <recommendedName>
        <fullName evidence="3">Response regulatory domain-containing protein</fullName>
    </recommendedName>
</protein>
<dbReference type="InterPro" id="IPR011006">
    <property type="entry name" value="CheY-like_superfamily"/>
</dbReference>
<dbReference type="Gene3D" id="3.40.50.2300">
    <property type="match status" value="1"/>
</dbReference>
<dbReference type="EMBL" id="FNCY01000031">
    <property type="protein sequence ID" value="SDI80476.1"/>
    <property type="molecule type" value="Genomic_DNA"/>
</dbReference>
<evidence type="ECO:0008006" key="3">
    <source>
        <dbReference type="Google" id="ProtNLM"/>
    </source>
</evidence>
<dbReference type="AlphaFoldDB" id="A0A1G8NKC2"/>
<organism evidence="1 2">
    <name type="scientific">Propionivibrio dicarboxylicus</name>
    <dbReference type="NCBI Taxonomy" id="83767"/>
    <lineage>
        <taxon>Bacteria</taxon>
        <taxon>Pseudomonadati</taxon>
        <taxon>Pseudomonadota</taxon>
        <taxon>Betaproteobacteria</taxon>
        <taxon>Rhodocyclales</taxon>
        <taxon>Rhodocyclaceae</taxon>
        <taxon>Propionivibrio</taxon>
    </lineage>
</organism>
<dbReference type="Proteomes" id="UP000198607">
    <property type="component" value="Unassembled WGS sequence"/>
</dbReference>
<keyword evidence="2" id="KW-1185">Reference proteome</keyword>
<sequence length="147" mass="16184">MTDKRLQPRILLVEDDPARIEVFRSWLIGTGFVLIEASSAGRARGVLRKGMTEGIKGLLLDNDLEKQPVTSQDLLLSGSDLVAAIAQTLDRTVPILIHSMNATRPLGMQRALASVGFSVSRVPFAILTRGRFLEWLDEVNDNLDEGE</sequence>
<dbReference type="RefSeq" id="WP_091940625.1">
    <property type="nucleotide sequence ID" value="NZ_FNCY01000031.1"/>
</dbReference>
<dbReference type="SUPFAM" id="SSF52172">
    <property type="entry name" value="CheY-like"/>
    <property type="match status" value="1"/>
</dbReference>
<evidence type="ECO:0000313" key="2">
    <source>
        <dbReference type="Proteomes" id="UP000198607"/>
    </source>
</evidence>